<protein>
    <recommendedName>
        <fullName evidence="4">Phosphate-selective porin O and P</fullName>
    </recommendedName>
</protein>
<dbReference type="AlphaFoldDB" id="A0A936K7Y3"/>
<dbReference type="Proteomes" id="UP000709959">
    <property type="component" value="Unassembled WGS sequence"/>
</dbReference>
<comment type="caution">
    <text evidence="2">The sequence shown here is derived from an EMBL/GenBank/DDBJ whole genome shotgun (WGS) entry which is preliminary data.</text>
</comment>
<proteinExistence type="predicted"/>
<dbReference type="Gene3D" id="2.40.160.10">
    <property type="entry name" value="Porin"/>
    <property type="match status" value="1"/>
</dbReference>
<evidence type="ECO:0008006" key="4">
    <source>
        <dbReference type="Google" id="ProtNLM"/>
    </source>
</evidence>
<evidence type="ECO:0000256" key="1">
    <source>
        <dbReference type="SAM" id="SignalP"/>
    </source>
</evidence>
<accession>A0A936K7Y3</accession>
<keyword evidence="1" id="KW-0732">Signal</keyword>
<organism evidence="2 3">
    <name type="scientific">Candidatus Geothrix odensensis</name>
    <dbReference type="NCBI Taxonomy" id="2954440"/>
    <lineage>
        <taxon>Bacteria</taxon>
        <taxon>Pseudomonadati</taxon>
        <taxon>Acidobacteriota</taxon>
        <taxon>Holophagae</taxon>
        <taxon>Holophagales</taxon>
        <taxon>Holophagaceae</taxon>
        <taxon>Geothrix</taxon>
    </lineage>
</organism>
<dbReference type="InterPro" id="IPR023614">
    <property type="entry name" value="Porin_dom_sf"/>
</dbReference>
<dbReference type="SUPFAM" id="SSF56935">
    <property type="entry name" value="Porins"/>
    <property type="match status" value="1"/>
</dbReference>
<evidence type="ECO:0000313" key="2">
    <source>
        <dbReference type="EMBL" id="MBK8572887.1"/>
    </source>
</evidence>
<name>A0A936K7Y3_9BACT</name>
<sequence>MSLRTPCLGLVLAAVHAAGQGLPAPPPEGGQSRTWRESIDQGRDRLADHLFGIKLSAFGDGLFGPDDQGRKKLDWGAFELDLAGEFHENLEAAFAVVSTQEATQLAVGFLDWHPFGGTIAPRGRLWVEKGFHVQVGRFDVPFGSDWQYFASKDSVSISRPFTTSAIMDGGYNDLGLRVLGNDGEVNFNAFALKGFDEGRLIGGRIGITPLGNPFSLRDGREPKAAEFGLSVLYDMDRFRRKQEVAWAADAEGRMGPFFLRGEYLWRRREASDQAEGFTKHGWHLTQELGFPEGPLPTTFFLRYERMSQLSSDPASGDERDARMALGAAAVLAGIVQVKVEWQHTFQATAATREAPGYSANVLLAQVVVVF</sequence>
<feature type="chain" id="PRO_5037482946" description="Phosphate-selective porin O and P" evidence="1">
    <location>
        <begin position="18"/>
        <end position="370"/>
    </location>
</feature>
<evidence type="ECO:0000313" key="3">
    <source>
        <dbReference type="Proteomes" id="UP000709959"/>
    </source>
</evidence>
<gene>
    <name evidence="2" type="ORF">IPN91_09625</name>
</gene>
<feature type="signal peptide" evidence="1">
    <location>
        <begin position="1"/>
        <end position="17"/>
    </location>
</feature>
<reference evidence="2 3" key="1">
    <citation type="submission" date="2020-10" db="EMBL/GenBank/DDBJ databases">
        <title>Connecting structure to function with the recovery of over 1000 high-quality activated sludge metagenome-assembled genomes encoding full-length rRNA genes using long-read sequencing.</title>
        <authorList>
            <person name="Singleton C.M."/>
            <person name="Petriglieri F."/>
            <person name="Kristensen J.M."/>
            <person name="Kirkegaard R.H."/>
            <person name="Michaelsen T.Y."/>
            <person name="Andersen M.H."/>
            <person name="Karst S.M."/>
            <person name="Dueholm M.S."/>
            <person name="Nielsen P.H."/>
            <person name="Albertsen M."/>
        </authorList>
    </citation>
    <scope>NUCLEOTIDE SEQUENCE [LARGE SCALE GENOMIC DNA]</scope>
    <source>
        <strain evidence="2">OdNE_18-Q3-R46-58_MAXAC.008</strain>
    </source>
</reference>
<dbReference type="EMBL" id="JADKCH010000009">
    <property type="protein sequence ID" value="MBK8572887.1"/>
    <property type="molecule type" value="Genomic_DNA"/>
</dbReference>